<evidence type="ECO:0000313" key="1">
    <source>
        <dbReference type="EMBL" id="KZT07360.1"/>
    </source>
</evidence>
<evidence type="ECO:0008006" key="3">
    <source>
        <dbReference type="Google" id="ProtNLM"/>
    </source>
</evidence>
<accession>A0A165EMC2</accession>
<dbReference type="SUPFAM" id="SSF52047">
    <property type="entry name" value="RNI-like"/>
    <property type="match status" value="1"/>
</dbReference>
<protein>
    <recommendedName>
        <fullName evidence="3">F-box domain-containing protein</fullName>
    </recommendedName>
</protein>
<reference evidence="1 2" key="1">
    <citation type="journal article" date="2016" name="Mol. Biol. Evol.">
        <title>Comparative Genomics of Early-Diverging Mushroom-Forming Fungi Provides Insights into the Origins of Lignocellulose Decay Capabilities.</title>
        <authorList>
            <person name="Nagy L.G."/>
            <person name="Riley R."/>
            <person name="Tritt A."/>
            <person name="Adam C."/>
            <person name="Daum C."/>
            <person name="Floudas D."/>
            <person name="Sun H."/>
            <person name="Yadav J.S."/>
            <person name="Pangilinan J."/>
            <person name="Larsson K.H."/>
            <person name="Matsuura K."/>
            <person name="Barry K."/>
            <person name="Labutti K."/>
            <person name="Kuo R."/>
            <person name="Ohm R.A."/>
            <person name="Bhattacharya S.S."/>
            <person name="Shirouzu T."/>
            <person name="Yoshinaga Y."/>
            <person name="Martin F.M."/>
            <person name="Grigoriev I.V."/>
            <person name="Hibbett D.S."/>
        </authorList>
    </citation>
    <scope>NUCLEOTIDE SEQUENCE [LARGE SCALE GENOMIC DNA]</scope>
    <source>
        <strain evidence="1 2">93-53</strain>
    </source>
</reference>
<name>A0A165EMC2_9APHY</name>
<dbReference type="EMBL" id="KV427619">
    <property type="protein sequence ID" value="KZT07360.1"/>
    <property type="molecule type" value="Genomic_DNA"/>
</dbReference>
<dbReference type="RefSeq" id="XP_040765100.1">
    <property type="nucleotide sequence ID" value="XM_040914369.1"/>
</dbReference>
<evidence type="ECO:0000313" key="2">
    <source>
        <dbReference type="Proteomes" id="UP000076871"/>
    </source>
</evidence>
<dbReference type="AlphaFoldDB" id="A0A165EMC2"/>
<dbReference type="GeneID" id="63831396"/>
<gene>
    <name evidence="1" type="ORF">LAESUDRAFT_812038</name>
</gene>
<dbReference type="InterPro" id="IPR032675">
    <property type="entry name" value="LRR_dom_sf"/>
</dbReference>
<dbReference type="Proteomes" id="UP000076871">
    <property type="component" value="Unassembled WGS sequence"/>
</dbReference>
<proteinExistence type="predicted"/>
<sequence length="459" mass="51630">MFFTRLSGDCVQQIADGLDSRDALSLSLSCRALRDIGLRSALRSYGPRKFNPPKFVAFVKFFLSGPRNGFASSLRSLALRNYTLPQAVDEEWVRALIQLLEGVTLLRDLSLCHWDDLVKHYSALGTALRNSSSIGWIELRKIKSITGSLLDLPASLHTLCLTDVFTDYEGLHALLSAAASLPRLHTVELHRVRARHFEFDCFSDDPPVATTVRRFVLYSCELPFIVLVRAFPKVSHVAIWDSGDLYLADEGVDVVSSYADPRWGHLEDLFMNSSFAEPILDVVSSVRSLEVDFECSAWEASGEVPIAPVIESVDEHPWLGWLGPKHYADMIAVEENPERSIASAISALLPLHITRLDLRFVYRSPFSGEDDFHPVSTAAIENRPKTYHWPEGYVATLLGAAKALHELEWIGVSVSRDVGVKVQRQWRLQNGELRETTDRQDDGLRWRPKGKLEELDESM</sequence>
<organism evidence="1 2">
    <name type="scientific">Laetiporus sulphureus 93-53</name>
    <dbReference type="NCBI Taxonomy" id="1314785"/>
    <lineage>
        <taxon>Eukaryota</taxon>
        <taxon>Fungi</taxon>
        <taxon>Dikarya</taxon>
        <taxon>Basidiomycota</taxon>
        <taxon>Agaricomycotina</taxon>
        <taxon>Agaricomycetes</taxon>
        <taxon>Polyporales</taxon>
        <taxon>Laetiporus</taxon>
    </lineage>
</organism>
<dbReference type="Gene3D" id="3.80.10.10">
    <property type="entry name" value="Ribonuclease Inhibitor"/>
    <property type="match status" value="1"/>
</dbReference>
<keyword evidence="2" id="KW-1185">Reference proteome</keyword>
<dbReference type="InParanoid" id="A0A165EMC2"/>